<dbReference type="Gene3D" id="3.40.50.1010">
    <property type="entry name" value="5'-nuclease"/>
    <property type="match status" value="1"/>
</dbReference>
<accession>A0AAI9ECU3</accession>
<evidence type="ECO:0008006" key="4">
    <source>
        <dbReference type="Google" id="ProtNLM"/>
    </source>
</evidence>
<gene>
    <name evidence="2" type="ORF">LECACI_7A006756</name>
</gene>
<feature type="region of interest" description="Disordered" evidence="1">
    <location>
        <begin position="359"/>
        <end position="479"/>
    </location>
</feature>
<proteinExistence type="predicted"/>
<feature type="region of interest" description="Disordered" evidence="1">
    <location>
        <begin position="1"/>
        <end position="22"/>
    </location>
</feature>
<keyword evidence="3" id="KW-1185">Reference proteome</keyword>
<sequence>MRTRQRPTSRHAAPPQILPPTSRPIRKVFNCIVDDSALVAGVKKSTRNGIRQWVKNEQVRLFVPLHALDELSRQKSGKNKHADDVRETLSWLDEATTKHPDVVTLQGADETYERWAEVERFVVPRTLFSEYDHELEPEAGGNVEADSAERPTLTEGILKDTFSSVASEMSGSLSPRSLKSVRSSVSLVSPPTSPPKTTLSSFRNISSVATLGSRPQSTTATVPTRLQPLFNYILWRIHQETDPVAALESFIFLCNDPGKVHCAKGFDIKTKRLEQLREAVGREDRDYKNRMALLDRENQNIDSAPRDQLEAQEQTKEDVDDDEDEVEDGDEDGDEEKVVFTPPRAPAAMLHKQQTNVIDPNAFSRRPQPVTAPKGDHAGIGPKSPRLHQAPPSRGSPRGTHAIPFAPRGALKGNANGRGAGRGGPRGRGNFASPRGGIPHGAADQAGPTSQIDPDSFARPNPRSGASGSRGARKLWVPT</sequence>
<reference evidence="2" key="1">
    <citation type="submission" date="2023-11" db="EMBL/GenBank/DDBJ databases">
        <authorList>
            <person name="Alioto T."/>
            <person name="Alioto T."/>
            <person name="Gomez Garrido J."/>
        </authorList>
    </citation>
    <scope>NUCLEOTIDE SEQUENCE</scope>
</reference>
<feature type="compositionally biased region" description="Acidic residues" evidence="1">
    <location>
        <begin position="318"/>
        <end position="335"/>
    </location>
</feature>
<feature type="compositionally biased region" description="Basic and acidic residues" evidence="1">
    <location>
        <begin position="290"/>
        <end position="317"/>
    </location>
</feature>
<feature type="region of interest" description="Disordered" evidence="1">
    <location>
        <begin position="290"/>
        <end position="338"/>
    </location>
</feature>
<dbReference type="AlphaFoldDB" id="A0AAI9ECU3"/>
<evidence type="ECO:0000313" key="2">
    <source>
        <dbReference type="EMBL" id="CAK4031598.1"/>
    </source>
</evidence>
<feature type="compositionally biased region" description="Gly residues" evidence="1">
    <location>
        <begin position="416"/>
        <end position="427"/>
    </location>
</feature>
<dbReference type="EMBL" id="CAVMBE010000050">
    <property type="protein sequence ID" value="CAK4031598.1"/>
    <property type="molecule type" value="Genomic_DNA"/>
</dbReference>
<protein>
    <recommendedName>
        <fullName evidence="4">PIN domain-containing protein</fullName>
    </recommendedName>
</protein>
<name>A0AAI9ECU3_9PEZI</name>
<comment type="caution">
    <text evidence="2">The sequence shown here is derived from an EMBL/GenBank/DDBJ whole genome shotgun (WGS) entry which is preliminary data.</text>
</comment>
<evidence type="ECO:0000313" key="3">
    <source>
        <dbReference type="Proteomes" id="UP001296104"/>
    </source>
</evidence>
<evidence type="ECO:0000256" key="1">
    <source>
        <dbReference type="SAM" id="MobiDB-lite"/>
    </source>
</evidence>
<organism evidence="2 3">
    <name type="scientific">Lecanosticta acicola</name>
    <dbReference type="NCBI Taxonomy" id="111012"/>
    <lineage>
        <taxon>Eukaryota</taxon>
        <taxon>Fungi</taxon>
        <taxon>Dikarya</taxon>
        <taxon>Ascomycota</taxon>
        <taxon>Pezizomycotina</taxon>
        <taxon>Dothideomycetes</taxon>
        <taxon>Dothideomycetidae</taxon>
        <taxon>Mycosphaerellales</taxon>
        <taxon>Mycosphaerellaceae</taxon>
        <taxon>Lecanosticta</taxon>
    </lineage>
</organism>
<dbReference type="Proteomes" id="UP001296104">
    <property type="component" value="Unassembled WGS sequence"/>
</dbReference>